<dbReference type="RefSeq" id="XP_008024099.1">
    <property type="nucleotide sequence ID" value="XM_008025908.1"/>
</dbReference>
<dbReference type="GeneID" id="19404408"/>
<evidence type="ECO:0000256" key="1">
    <source>
        <dbReference type="SAM" id="MobiDB-lite"/>
    </source>
</evidence>
<sequence>MTTSRNILRPGQNRGRIAKAYLAHQSMFNPQSHHLRRPVTRNHTIPKLPSEYFPSLLLGAHLPSAIKNVNATLTSMLESWHDCAVREDYGQGLIYQLEDTLWWAAQVTAVLRVELHNIRDALPWDWGAFCIVHAQFYGEWMENGVIGRNDLVIVRTMERAAKYLGFGLDAERKDEAFEWLLDVFEQDEVSRLGVVEVQADGDVVMSGVEEEEHVECDATCSSTPNEKQLSFSSGTGSLTWFVDFSPAAAVSAWSILCGPQTAPTLSRFVLQPTEAFDGLWGSGAPGNSMSVSSTPASTISSGKGMAEVLPTGFQSHSAALRPDPPVPKQYTPRAPAQPGVVPKPSFRFSGLRI</sequence>
<gene>
    <name evidence="2" type="ORF">SETTUDRAFT_38874</name>
</gene>
<dbReference type="HOGENOM" id="CLU_785651_0_0_1"/>
<reference evidence="2 3" key="1">
    <citation type="journal article" date="2012" name="PLoS Pathog.">
        <title>Diverse lifestyles and strategies of plant pathogenesis encoded in the genomes of eighteen Dothideomycetes fungi.</title>
        <authorList>
            <person name="Ohm R.A."/>
            <person name="Feau N."/>
            <person name="Henrissat B."/>
            <person name="Schoch C.L."/>
            <person name="Horwitz B.A."/>
            <person name="Barry K.W."/>
            <person name="Condon B.J."/>
            <person name="Copeland A.C."/>
            <person name="Dhillon B."/>
            <person name="Glaser F."/>
            <person name="Hesse C.N."/>
            <person name="Kosti I."/>
            <person name="LaButti K."/>
            <person name="Lindquist E.A."/>
            <person name="Lucas S."/>
            <person name="Salamov A.A."/>
            <person name="Bradshaw R.E."/>
            <person name="Ciuffetti L."/>
            <person name="Hamelin R.C."/>
            <person name="Kema G.H.J."/>
            <person name="Lawrence C."/>
            <person name="Scott J.A."/>
            <person name="Spatafora J.W."/>
            <person name="Turgeon B.G."/>
            <person name="de Wit P.J.G.M."/>
            <person name="Zhong S."/>
            <person name="Goodwin S.B."/>
            <person name="Grigoriev I.V."/>
        </authorList>
    </citation>
    <scope>NUCLEOTIDE SEQUENCE [LARGE SCALE GENOMIC DNA]</scope>
    <source>
        <strain evidence="3">28A</strain>
    </source>
</reference>
<dbReference type="AlphaFoldDB" id="R0IUA9"/>
<accession>R0IUA9</accession>
<proteinExistence type="predicted"/>
<feature type="region of interest" description="Disordered" evidence="1">
    <location>
        <begin position="330"/>
        <end position="353"/>
    </location>
</feature>
<evidence type="ECO:0000313" key="2">
    <source>
        <dbReference type="EMBL" id="EOA88201.1"/>
    </source>
</evidence>
<dbReference type="STRING" id="671987.R0IUA9"/>
<dbReference type="Proteomes" id="UP000016935">
    <property type="component" value="Unassembled WGS sequence"/>
</dbReference>
<organism evidence="2 3">
    <name type="scientific">Exserohilum turcicum (strain 28A)</name>
    <name type="common">Northern leaf blight fungus</name>
    <name type="synonym">Setosphaeria turcica</name>
    <dbReference type="NCBI Taxonomy" id="671987"/>
    <lineage>
        <taxon>Eukaryota</taxon>
        <taxon>Fungi</taxon>
        <taxon>Dikarya</taxon>
        <taxon>Ascomycota</taxon>
        <taxon>Pezizomycotina</taxon>
        <taxon>Dothideomycetes</taxon>
        <taxon>Pleosporomycetidae</taxon>
        <taxon>Pleosporales</taxon>
        <taxon>Pleosporineae</taxon>
        <taxon>Pleosporaceae</taxon>
        <taxon>Exserohilum</taxon>
    </lineage>
</organism>
<evidence type="ECO:0000313" key="3">
    <source>
        <dbReference type="Proteomes" id="UP000016935"/>
    </source>
</evidence>
<keyword evidence="3" id="KW-1185">Reference proteome</keyword>
<reference evidence="2 3" key="2">
    <citation type="journal article" date="2013" name="PLoS Genet.">
        <title>Comparative genome structure, secondary metabolite, and effector coding capacity across Cochliobolus pathogens.</title>
        <authorList>
            <person name="Condon B.J."/>
            <person name="Leng Y."/>
            <person name="Wu D."/>
            <person name="Bushley K.E."/>
            <person name="Ohm R.A."/>
            <person name="Otillar R."/>
            <person name="Martin J."/>
            <person name="Schackwitz W."/>
            <person name="Grimwood J."/>
            <person name="MohdZainudin N."/>
            <person name="Xue C."/>
            <person name="Wang R."/>
            <person name="Manning V.A."/>
            <person name="Dhillon B."/>
            <person name="Tu Z.J."/>
            <person name="Steffenson B.J."/>
            <person name="Salamov A."/>
            <person name="Sun H."/>
            <person name="Lowry S."/>
            <person name="LaButti K."/>
            <person name="Han J."/>
            <person name="Copeland A."/>
            <person name="Lindquist E."/>
            <person name="Barry K."/>
            <person name="Schmutz J."/>
            <person name="Baker S.E."/>
            <person name="Ciuffetti L.M."/>
            <person name="Grigoriev I.V."/>
            <person name="Zhong S."/>
            <person name="Turgeon B.G."/>
        </authorList>
    </citation>
    <scope>NUCLEOTIDE SEQUENCE [LARGE SCALE GENOMIC DNA]</scope>
    <source>
        <strain evidence="3">28A</strain>
    </source>
</reference>
<protein>
    <submittedName>
        <fullName evidence="2">Uncharacterized protein</fullName>
    </submittedName>
</protein>
<dbReference type="EMBL" id="KB908548">
    <property type="protein sequence ID" value="EOA88201.1"/>
    <property type="molecule type" value="Genomic_DNA"/>
</dbReference>
<name>R0IUA9_EXST2</name>